<keyword evidence="3" id="KW-1185">Reference proteome</keyword>
<feature type="compositionally biased region" description="Basic and acidic residues" evidence="1">
    <location>
        <begin position="1"/>
        <end position="16"/>
    </location>
</feature>
<name>A0AAN8FXI0_TRICO</name>
<feature type="region of interest" description="Disordered" evidence="1">
    <location>
        <begin position="1"/>
        <end position="126"/>
    </location>
</feature>
<feature type="compositionally biased region" description="Basic and acidic residues" evidence="1">
    <location>
        <begin position="68"/>
        <end position="82"/>
    </location>
</feature>
<protein>
    <submittedName>
        <fullName evidence="2">Uncharacterized protein</fullName>
    </submittedName>
</protein>
<evidence type="ECO:0000256" key="1">
    <source>
        <dbReference type="SAM" id="MobiDB-lite"/>
    </source>
</evidence>
<comment type="caution">
    <text evidence="2">The sequence shown here is derived from an EMBL/GenBank/DDBJ whole genome shotgun (WGS) entry which is preliminary data.</text>
</comment>
<accession>A0AAN8FXI0</accession>
<evidence type="ECO:0000313" key="2">
    <source>
        <dbReference type="EMBL" id="KAK5982715.1"/>
    </source>
</evidence>
<proteinExistence type="predicted"/>
<organism evidence="2 3">
    <name type="scientific">Trichostrongylus colubriformis</name>
    <name type="common">Black scour worm</name>
    <dbReference type="NCBI Taxonomy" id="6319"/>
    <lineage>
        <taxon>Eukaryota</taxon>
        <taxon>Metazoa</taxon>
        <taxon>Ecdysozoa</taxon>
        <taxon>Nematoda</taxon>
        <taxon>Chromadorea</taxon>
        <taxon>Rhabditida</taxon>
        <taxon>Rhabditina</taxon>
        <taxon>Rhabditomorpha</taxon>
        <taxon>Strongyloidea</taxon>
        <taxon>Trichostrongylidae</taxon>
        <taxon>Trichostrongylus</taxon>
    </lineage>
</organism>
<gene>
    <name evidence="2" type="ORF">GCK32_005398</name>
</gene>
<sequence>MSKRKSTEPEQFDRVDANTLKRSHRNESSSSSTSGEWLCASTRVPLPGEGPSFPNSRRKSAVLEEVESPLKSDSDCTARAVERTPSPQKQSSSLETTVVDSQQDVFSVHTRSSEDDRYDTSQGRGGSAWGMSVSWLSPKAIMYSLPFVRDPATVTLALPLETLPDESDPETQLIINPVIVATTQQVVAADAAEQ</sequence>
<dbReference type="AlphaFoldDB" id="A0AAN8FXI0"/>
<feature type="compositionally biased region" description="Polar residues" evidence="1">
    <location>
        <begin position="85"/>
        <end position="105"/>
    </location>
</feature>
<evidence type="ECO:0000313" key="3">
    <source>
        <dbReference type="Proteomes" id="UP001331761"/>
    </source>
</evidence>
<dbReference type="EMBL" id="WIXE01004813">
    <property type="protein sequence ID" value="KAK5982715.1"/>
    <property type="molecule type" value="Genomic_DNA"/>
</dbReference>
<dbReference type="Proteomes" id="UP001331761">
    <property type="component" value="Unassembled WGS sequence"/>
</dbReference>
<reference evidence="2 3" key="1">
    <citation type="submission" date="2019-10" db="EMBL/GenBank/DDBJ databases">
        <title>Assembly and Annotation for the nematode Trichostrongylus colubriformis.</title>
        <authorList>
            <person name="Martin J."/>
        </authorList>
    </citation>
    <scope>NUCLEOTIDE SEQUENCE [LARGE SCALE GENOMIC DNA]</scope>
    <source>
        <strain evidence="2">G859</strain>
        <tissue evidence="2">Whole worm</tissue>
    </source>
</reference>